<comment type="cofactor">
    <cofactor evidence="9">
        <name>[4Fe-4S] cluster</name>
        <dbReference type="ChEBI" id="CHEBI:49883"/>
    </cofactor>
    <text evidence="9">Binds 1 [4Fe-4S] cluster.</text>
</comment>
<dbReference type="PIRSF" id="PIRSF000076">
    <property type="entry name" value="HCP"/>
    <property type="match status" value="1"/>
</dbReference>
<feature type="binding site" evidence="9">
    <location>
        <position position="462"/>
    </location>
    <ligand>
        <name>hybrid [4Fe-2O-2S] cluster</name>
        <dbReference type="ChEBI" id="CHEBI:60519"/>
    </ligand>
</feature>
<dbReference type="InterPro" id="IPR010048">
    <property type="entry name" value="Hydroxylam_reduct"/>
</dbReference>
<keyword evidence="2 9" id="KW-0004">4Fe-4S</keyword>
<comment type="cofactor">
    <cofactor evidence="9">
        <name>hybrid [4Fe-2O-2S] cluster</name>
        <dbReference type="ChEBI" id="CHEBI:60519"/>
    </cofactor>
    <text evidence="9">Binds 1 hybrid [4Fe-2O-2S] cluster.</text>
</comment>
<evidence type="ECO:0000256" key="7">
    <source>
        <dbReference type="ARBA" id="ARBA00023014"/>
    </source>
</evidence>
<feature type="modified residue" description="Cysteine persulfide" evidence="9">
    <location>
        <position position="409"/>
    </location>
</feature>
<keyword evidence="6 9" id="KW-0408">Iron</keyword>
<dbReference type="InterPro" id="IPR016100">
    <property type="entry name" value="Prismane_a-bundle"/>
</dbReference>
<dbReference type="Pfam" id="PF03063">
    <property type="entry name" value="Prismane"/>
    <property type="match status" value="1"/>
</dbReference>
<comment type="subcellular location">
    <subcellularLocation>
        <location evidence="1 9">Cytoplasm</location>
    </subcellularLocation>
</comment>
<dbReference type="Gene3D" id="3.40.50.2030">
    <property type="match status" value="2"/>
</dbReference>
<evidence type="ECO:0000313" key="11">
    <source>
        <dbReference type="Proteomes" id="UP000295325"/>
    </source>
</evidence>
<dbReference type="Gene3D" id="1.20.1270.20">
    <property type="match status" value="2"/>
</dbReference>
<evidence type="ECO:0000256" key="4">
    <source>
        <dbReference type="ARBA" id="ARBA00022723"/>
    </source>
</evidence>
<dbReference type="NCBIfam" id="NF003658">
    <property type="entry name" value="PRK05290.1"/>
    <property type="match status" value="1"/>
</dbReference>
<comment type="caution">
    <text evidence="10">The sequence shown here is derived from an EMBL/GenBank/DDBJ whole genome shotgun (WGS) entry which is preliminary data.</text>
</comment>
<dbReference type="FunFam" id="3.40.50.2030:FF:000001">
    <property type="entry name" value="Hydroxylamine reductase"/>
    <property type="match status" value="1"/>
</dbReference>
<dbReference type="EMBL" id="SOAZ01000002">
    <property type="protein sequence ID" value="TDT63362.1"/>
    <property type="molecule type" value="Genomic_DNA"/>
</dbReference>
<dbReference type="PANTHER" id="PTHR30109">
    <property type="entry name" value="HYDROXYLAMINE REDUCTASE"/>
    <property type="match status" value="1"/>
</dbReference>
<dbReference type="InterPro" id="IPR004137">
    <property type="entry name" value="HCP/CODH"/>
</dbReference>
<feature type="binding site" evidence="9">
    <location>
        <position position="29"/>
    </location>
    <ligand>
        <name>[4Fe-4S] cluster</name>
        <dbReference type="ChEBI" id="CHEBI:49883"/>
    </ligand>
</feature>
<feature type="binding site" evidence="9">
    <location>
        <position position="437"/>
    </location>
    <ligand>
        <name>hybrid [4Fe-2O-2S] cluster</name>
        <dbReference type="ChEBI" id="CHEBI:60519"/>
    </ligand>
</feature>
<dbReference type="GO" id="GO:0046872">
    <property type="term" value="F:metal ion binding"/>
    <property type="evidence" value="ECO:0007669"/>
    <property type="project" value="UniProtKB-KW"/>
</dbReference>
<feature type="binding site" evidence="9">
    <location>
        <position position="499"/>
    </location>
    <ligand>
        <name>hybrid [4Fe-2O-2S] cluster</name>
        <dbReference type="ChEBI" id="CHEBI:60519"/>
    </ligand>
</feature>
<gene>
    <name evidence="9" type="primary">hcp</name>
    <name evidence="10" type="ORF">EDD71_102122</name>
</gene>
<proteinExistence type="inferred from homology"/>
<dbReference type="InterPro" id="IPR011254">
    <property type="entry name" value="Prismane-like_sf"/>
</dbReference>
<comment type="function">
    <text evidence="9">Catalyzes the reduction of hydroxylamine to form NH(3) and H(2)O.</text>
</comment>
<feature type="binding site" evidence="9">
    <location>
        <position position="318"/>
    </location>
    <ligand>
        <name>hybrid [4Fe-2O-2S] cluster</name>
        <dbReference type="ChEBI" id="CHEBI:60519"/>
    </ligand>
</feature>
<dbReference type="CDD" id="cd01914">
    <property type="entry name" value="HCP"/>
    <property type="match status" value="1"/>
</dbReference>
<accession>A0A4R7KUT8</accession>
<keyword evidence="7 9" id="KW-0411">Iron-sulfur</keyword>
<feature type="binding site" evidence="9">
    <location>
        <position position="250"/>
    </location>
    <ligand>
        <name>hybrid [4Fe-2O-2S] cluster</name>
        <dbReference type="ChEBI" id="CHEBI:60519"/>
    </ligand>
</feature>
<dbReference type="GO" id="GO:0050418">
    <property type="term" value="F:hydroxylamine reductase activity"/>
    <property type="evidence" value="ECO:0007669"/>
    <property type="project" value="UniProtKB-UniRule"/>
</dbReference>
<evidence type="ECO:0000256" key="1">
    <source>
        <dbReference type="ARBA" id="ARBA00004496"/>
    </source>
</evidence>
<dbReference type="GO" id="GO:0005737">
    <property type="term" value="C:cytoplasm"/>
    <property type="evidence" value="ECO:0007669"/>
    <property type="project" value="UniProtKB-SubCell"/>
</dbReference>
<feature type="binding site" evidence="9">
    <location>
        <position position="274"/>
    </location>
    <ligand>
        <name>hybrid [4Fe-2O-2S] cluster</name>
        <dbReference type="ChEBI" id="CHEBI:60519"/>
    </ligand>
</feature>
<keyword evidence="3 9" id="KW-0963">Cytoplasm</keyword>
<dbReference type="FunFam" id="3.40.50.2030:FF:000002">
    <property type="entry name" value="Hydroxylamine reductase"/>
    <property type="match status" value="1"/>
</dbReference>
<feature type="binding site" evidence="9">
    <location>
        <position position="14"/>
    </location>
    <ligand>
        <name>[4Fe-4S] cluster</name>
        <dbReference type="ChEBI" id="CHEBI:49883"/>
    </ligand>
</feature>
<dbReference type="GO" id="GO:0004601">
    <property type="term" value="F:peroxidase activity"/>
    <property type="evidence" value="ECO:0007669"/>
    <property type="project" value="TreeGrafter"/>
</dbReference>
<evidence type="ECO:0000256" key="5">
    <source>
        <dbReference type="ARBA" id="ARBA00023002"/>
    </source>
</evidence>
<evidence type="ECO:0000256" key="3">
    <source>
        <dbReference type="ARBA" id="ARBA00022490"/>
    </source>
</evidence>
<dbReference type="GO" id="GO:0051539">
    <property type="term" value="F:4 iron, 4 sulfur cluster binding"/>
    <property type="evidence" value="ECO:0007669"/>
    <property type="project" value="UniProtKB-KW"/>
</dbReference>
<organism evidence="10 11">
    <name type="scientific">Fonticella tunisiensis</name>
    <dbReference type="NCBI Taxonomy" id="1096341"/>
    <lineage>
        <taxon>Bacteria</taxon>
        <taxon>Bacillati</taxon>
        <taxon>Bacillota</taxon>
        <taxon>Clostridia</taxon>
        <taxon>Eubacteriales</taxon>
        <taxon>Clostridiaceae</taxon>
        <taxon>Fonticella</taxon>
    </lineage>
</organism>
<dbReference type="Proteomes" id="UP000295325">
    <property type="component" value="Unassembled WGS sequence"/>
</dbReference>
<evidence type="ECO:0000256" key="2">
    <source>
        <dbReference type="ARBA" id="ARBA00022485"/>
    </source>
</evidence>
<dbReference type="SUPFAM" id="SSF56821">
    <property type="entry name" value="Prismane protein-like"/>
    <property type="match status" value="1"/>
</dbReference>
<evidence type="ECO:0000256" key="9">
    <source>
        <dbReference type="HAMAP-Rule" id="MF_00069"/>
    </source>
</evidence>
<comment type="similarity">
    <text evidence="9">Belongs to the HCP family.</text>
</comment>
<dbReference type="AlphaFoldDB" id="A0A4R7KUT8"/>
<sequence length="555" mass="60910">MDNRSSVSMFCYQCQETAKGTGCTIRGVCGKTSDLSNIQDLLIYVVKGIAIVNNRARALGINKKETDKFIVDALFMTITNANWDPARFYDKIRAGLKLREEIKEAVVKAGGSIENTSDFVTWYGETDEELKAKSEAPEVGVLATANEDIRSLRELLTYGLKGMAAYLEHANNLGYDDDSINAFMQKALEDITNDALTADQLVALNLEAGKYGVDVMALLDKANTSTYGNPEITKVNIGVRNNPAILVSGHDLRDLEQLLEQTKGTGVDVYTHGEMLPAHYYPAFKKYEHFVGNYGNAWWLQDKEFESFNGPILMTTNCIVPPKASYKNRMFTTGSTGIDGVKHIEANADGTKDFSEIIELAKTLPAPTEIERGEIVGGFAHATVLGIADKVIEAVKSGAIKRFFVMAGCDGRMKSREYYTEFAKKLPKDAVILTAGCAKYKYNKLDLGDINGIPRVLDAGQCNDSYSLAVIALKLKEAFGLDSVNELPISYNIAWYEQKAVIVLLALLYLGVKNIHLGPTLPGFLSPNVAKVLVENFGIGGITNVEDDIKMFMAQ</sequence>
<keyword evidence="11" id="KW-1185">Reference proteome</keyword>
<dbReference type="InterPro" id="IPR016099">
    <property type="entry name" value="Prismane-like_a/b-sand"/>
</dbReference>
<name>A0A4R7KUT8_9CLOT</name>
<evidence type="ECO:0000256" key="8">
    <source>
        <dbReference type="ARBA" id="ARBA00051350"/>
    </source>
</evidence>
<dbReference type="RefSeq" id="WP_243116366.1">
    <property type="nucleotide sequence ID" value="NZ_SOAZ01000002.1"/>
</dbReference>
<keyword evidence="5 9" id="KW-0560">Oxidoreductase</keyword>
<dbReference type="HAMAP" id="MF_00069">
    <property type="entry name" value="Hydroxylam_reduct"/>
    <property type="match status" value="1"/>
</dbReference>
<evidence type="ECO:0000313" key="10">
    <source>
        <dbReference type="EMBL" id="TDT63362.1"/>
    </source>
</evidence>
<reference evidence="10 11" key="1">
    <citation type="submission" date="2019-03" db="EMBL/GenBank/DDBJ databases">
        <title>Genomic Encyclopedia of Type Strains, Phase IV (KMG-IV): sequencing the most valuable type-strain genomes for metagenomic binning, comparative biology and taxonomic classification.</title>
        <authorList>
            <person name="Goeker M."/>
        </authorList>
    </citation>
    <scope>NUCLEOTIDE SEQUENCE [LARGE SCALE GENOMIC DNA]</scope>
    <source>
        <strain evidence="10 11">DSM 24455</strain>
    </source>
</reference>
<feature type="binding site" description="via persulfide group" evidence="9">
    <location>
        <position position="409"/>
    </location>
    <ligand>
        <name>hybrid [4Fe-2O-2S] cluster</name>
        <dbReference type="ChEBI" id="CHEBI:60519"/>
    </ligand>
</feature>
<evidence type="ECO:0000256" key="6">
    <source>
        <dbReference type="ARBA" id="ARBA00023004"/>
    </source>
</evidence>
<dbReference type="GO" id="GO:0042542">
    <property type="term" value="P:response to hydrogen peroxide"/>
    <property type="evidence" value="ECO:0007669"/>
    <property type="project" value="TreeGrafter"/>
</dbReference>
<feature type="binding site" evidence="9">
    <location>
        <position position="497"/>
    </location>
    <ligand>
        <name>hybrid [4Fe-2O-2S] cluster</name>
        <dbReference type="ChEBI" id="CHEBI:60519"/>
    </ligand>
</feature>
<dbReference type="FunFam" id="1.20.1270.20:FF:000001">
    <property type="entry name" value="Hydroxylamine reductase"/>
    <property type="match status" value="1"/>
</dbReference>
<protein>
    <recommendedName>
        <fullName evidence="9">Hydroxylamine reductase</fullName>
        <ecNumber evidence="9">1.7.99.1</ecNumber>
    </recommendedName>
    <alternativeName>
        <fullName evidence="9">Hybrid-cluster protein</fullName>
        <shortName evidence="9">HCP</shortName>
    </alternativeName>
    <alternativeName>
        <fullName evidence="9">Prismane protein</fullName>
    </alternativeName>
</protein>
<comment type="catalytic activity">
    <reaction evidence="8 9">
        <text>A + NH4(+) + H2O = hydroxylamine + AH2 + H(+)</text>
        <dbReference type="Rhea" id="RHEA:22052"/>
        <dbReference type="ChEBI" id="CHEBI:13193"/>
        <dbReference type="ChEBI" id="CHEBI:15377"/>
        <dbReference type="ChEBI" id="CHEBI:15378"/>
        <dbReference type="ChEBI" id="CHEBI:15429"/>
        <dbReference type="ChEBI" id="CHEBI:17499"/>
        <dbReference type="ChEBI" id="CHEBI:28938"/>
        <dbReference type="EC" id="1.7.99.1"/>
    </reaction>
</comment>
<dbReference type="EC" id="1.7.99.1" evidence="9"/>
<feature type="binding site" evidence="9">
    <location>
        <position position="11"/>
    </location>
    <ligand>
        <name>[4Fe-4S] cluster</name>
        <dbReference type="ChEBI" id="CHEBI:49883"/>
    </ligand>
</feature>
<dbReference type="PANTHER" id="PTHR30109:SF0">
    <property type="entry name" value="HYDROXYLAMINE REDUCTASE"/>
    <property type="match status" value="1"/>
</dbReference>
<feature type="binding site" evidence="9">
    <location>
        <position position="23"/>
    </location>
    <ligand>
        <name>[4Fe-4S] cluster</name>
        <dbReference type="ChEBI" id="CHEBI:49883"/>
    </ligand>
</feature>
<dbReference type="NCBIfam" id="TIGR01703">
    <property type="entry name" value="hybrid_clust"/>
    <property type="match status" value="1"/>
</dbReference>
<keyword evidence="4 9" id="KW-0479">Metal-binding</keyword>